<gene>
    <name evidence="1" type="ORF">GCM10011282_31670</name>
</gene>
<dbReference type="RefSeq" id="WP_189347143.1">
    <property type="nucleotide sequence ID" value="NZ_BMYT01000006.1"/>
</dbReference>
<name>A0ABQ2XLV6_9BURK</name>
<keyword evidence="2" id="KW-1185">Reference proteome</keyword>
<sequence>MQIRNRNGKLQLIRTVYDPSIKRGKSVLIGTIPSYVRAVSNDLNEKLTALERTQLQTFLDKTASELDAFRQEYAARELPATLRLVTKWYLESDKASIDLNQLAEDSRSEFTALLAAMVKAGVGRRRNRKSK</sequence>
<reference evidence="2" key="1">
    <citation type="journal article" date="2019" name="Int. J. Syst. Evol. Microbiol.">
        <title>The Global Catalogue of Microorganisms (GCM) 10K type strain sequencing project: providing services to taxonomists for standard genome sequencing and annotation.</title>
        <authorList>
            <consortium name="The Broad Institute Genomics Platform"/>
            <consortium name="The Broad Institute Genome Sequencing Center for Infectious Disease"/>
            <person name="Wu L."/>
            <person name="Ma J."/>
        </authorList>
    </citation>
    <scope>NUCLEOTIDE SEQUENCE [LARGE SCALE GENOMIC DNA]</scope>
    <source>
        <strain evidence="2">KCTC 23916</strain>
    </source>
</reference>
<protein>
    <submittedName>
        <fullName evidence="1">Uncharacterized protein</fullName>
    </submittedName>
</protein>
<dbReference type="EMBL" id="BMYT01000006">
    <property type="protein sequence ID" value="GGX23237.1"/>
    <property type="molecule type" value="Genomic_DNA"/>
</dbReference>
<dbReference type="Proteomes" id="UP000620127">
    <property type="component" value="Unassembled WGS sequence"/>
</dbReference>
<organism evidence="1 2">
    <name type="scientific">Undibacterium macrobrachii</name>
    <dbReference type="NCBI Taxonomy" id="1119058"/>
    <lineage>
        <taxon>Bacteria</taxon>
        <taxon>Pseudomonadati</taxon>
        <taxon>Pseudomonadota</taxon>
        <taxon>Betaproteobacteria</taxon>
        <taxon>Burkholderiales</taxon>
        <taxon>Oxalobacteraceae</taxon>
        <taxon>Undibacterium</taxon>
    </lineage>
</organism>
<proteinExistence type="predicted"/>
<evidence type="ECO:0000313" key="2">
    <source>
        <dbReference type="Proteomes" id="UP000620127"/>
    </source>
</evidence>
<accession>A0ABQ2XLV6</accession>
<comment type="caution">
    <text evidence="1">The sequence shown here is derived from an EMBL/GenBank/DDBJ whole genome shotgun (WGS) entry which is preliminary data.</text>
</comment>
<evidence type="ECO:0000313" key="1">
    <source>
        <dbReference type="EMBL" id="GGX23237.1"/>
    </source>
</evidence>